<proteinExistence type="predicted"/>
<organism evidence="1 2">
    <name type="scientific">Lysobacter panacisoli</name>
    <dbReference type="NCBI Taxonomy" id="1255263"/>
    <lineage>
        <taxon>Bacteria</taxon>
        <taxon>Pseudomonadati</taxon>
        <taxon>Pseudomonadota</taxon>
        <taxon>Gammaproteobacteria</taxon>
        <taxon>Lysobacterales</taxon>
        <taxon>Lysobacteraceae</taxon>
        <taxon>Lysobacter</taxon>
    </lineage>
</organism>
<sequence length="182" mass="20153">MLPAAASTDAPPSGEAHELASTLYDQWFGKVIHEEFVVDVERRLLENMRQQAVQSLGGEEQAASCKGLDKALQRFASDDIRSLLEEAYTDPQTREAMIGALAETFPPDRMRGYLTTLSVKGAEDLVKVQIYSTREFVDPLKRALMASPLSRIADGESGERMQRAAQERIWPVVRRCKSGPAG</sequence>
<evidence type="ECO:0000313" key="1">
    <source>
        <dbReference type="EMBL" id="GAA5071532.1"/>
    </source>
</evidence>
<evidence type="ECO:0008006" key="3">
    <source>
        <dbReference type="Google" id="ProtNLM"/>
    </source>
</evidence>
<comment type="caution">
    <text evidence="1">The sequence shown here is derived from an EMBL/GenBank/DDBJ whole genome shotgun (WGS) entry which is preliminary data.</text>
</comment>
<reference evidence="2" key="1">
    <citation type="journal article" date="2019" name="Int. J. Syst. Evol. Microbiol.">
        <title>The Global Catalogue of Microorganisms (GCM) 10K type strain sequencing project: providing services to taxonomists for standard genome sequencing and annotation.</title>
        <authorList>
            <consortium name="The Broad Institute Genomics Platform"/>
            <consortium name="The Broad Institute Genome Sequencing Center for Infectious Disease"/>
            <person name="Wu L."/>
            <person name="Ma J."/>
        </authorList>
    </citation>
    <scope>NUCLEOTIDE SEQUENCE [LARGE SCALE GENOMIC DNA]</scope>
    <source>
        <strain evidence="2">JCM 19212</strain>
    </source>
</reference>
<keyword evidence="2" id="KW-1185">Reference proteome</keyword>
<protein>
    <recommendedName>
        <fullName evidence="3">DUF2059 domain-containing protein</fullName>
    </recommendedName>
</protein>
<dbReference type="Proteomes" id="UP001501083">
    <property type="component" value="Unassembled WGS sequence"/>
</dbReference>
<evidence type="ECO:0000313" key="2">
    <source>
        <dbReference type="Proteomes" id="UP001501083"/>
    </source>
</evidence>
<gene>
    <name evidence="1" type="ORF">GCM10025759_10780</name>
</gene>
<accession>A0ABP9L6Q4</accession>
<name>A0ABP9L6Q4_9GAMM</name>
<dbReference type="EMBL" id="BAABKY010000001">
    <property type="protein sequence ID" value="GAA5071532.1"/>
    <property type="molecule type" value="Genomic_DNA"/>
</dbReference>